<dbReference type="GO" id="GO:0032259">
    <property type="term" value="P:methylation"/>
    <property type="evidence" value="ECO:0007669"/>
    <property type="project" value="UniProtKB-KW"/>
</dbReference>
<dbReference type="Gene3D" id="3.40.50.150">
    <property type="entry name" value="Vaccinia Virus protein VP39"/>
    <property type="match status" value="1"/>
</dbReference>
<evidence type="ECO:0000256" key="3">
    <source>
        <dbReference type="ARBA" id="ARBA00022691"/>
    </source>
</evidence>
<evidence type="ECO:0000256" key="2">
    <source>
        <dbReference type="ARBA" id="ARBA00022679"/>
    </source>
</evidence>
<dbReference type="eggNOG" id="arCOG01791">
    <property type="taxonomic scope" value="Archaea"/>
</dbReference>
<dbReference type="SUPFAM" id="SSF53335">
    <property type="entry name" value="S-adenosyl-L-methionine-dependent methyltransferases"/>
    <property type="match status" value="1"/>
</dbReference>
<dbReference type="GO" id="GO:0008757">
    <property type="term" value="F:S-adenosylmethionine-dependent methyltransferase activity"/>
    <property type="evidence" value="ECO:0007669"/>
    <property type="project" value="InterPro"/>
</dbReference>
<evidence type="ECO:0000313" key="6">
    <source>
        <dbReference type="Proteomes" id="UP000001941"/>
    </source>
</evidence>
<evidence type="ECO:0000313" key="5">
    <source>
        <dbReference type="EMBL" id="ABD42793.1"/>
    </source>
</evidence>
<keyword evidence="6" id="KW-1185">Reference proteome</keyword>
<name>Q2FNG4_METHJ</name>
<dbReference type="PANTHER" id="PTHR43464:SF19">
    <property type="entry name" value="UBIQUINONE BIOSYNTHESIS O-METHYLTRANSFERASE, MITOCHONDRIAL"/>
    <property type="match status" value="1"/>
</dbReference>
<dbReference type="RefSeq" id="WP_011450042.1">
    <property type="nucleotide sequence ID" value="NC_007796.1"/>
</dbReference>
<dbReference type="PANTHER" id="PTHR43464">
    <property type="entry name" value="METHYLTRANSFERASE"/>
    <property type="match status" value="1"/>
</dbReference>
<evidence type="ECO:0000259" key="4">
    <source>
        <dbReference type="Pfam" id="PF08241"/>
    </source>
</evidence>
<accession>Q2FNG4</accession>
<feature type="domain" description="Methyltransferase type 11" evidence="4">
    <location>
        <begin position="101"/>
        <end position="190"/>
    </location>
</feature>
<dbReference type="AlphaFoldDB" id="Q2FNG4"/>
<keyword evidence="1 5" id="KW-0489">Methyltransferase</keyword>
<dbReference type="EMBL" id="CP000254">
    <property type="protein sequence ID" value="ABD42793.1"/>
    <property type="molecule type" value="Genomic_DNA"/>
</dbReference>
<dbReference type="Proteomes" id="UP000001941">
    <property type="component" value="Chromosome"/>
</dbReference>
<dbReference type="InterPro" id="IPR013216">
    <property type="entry name" value="Methyltransf_11"/>
</dbReference>
<dbReference type="KEGG" id="mhu:Mhun_3106"/>
<dbReference type="InParanoid" id="Q2FNG4"/>
<keyword evidence="2" id="KW-0808">Transferase</keyword>
<dbReference type="GeneID" id="3921995"/>
<dbReference type="Pfam" id="PF08241">
    <property type="entry name" value="Methyltransf_11"/>
    <property type="match status" value="1"/>
</dbReference>
<dbReference type="InterPro" id="IPR029063">
    <property type="entry name" value="SAM-dependent_MTases_sf"/>
</dbReference>
<reference evidence="6" key="1">
    <citation type="journal article" date="2016" name="Stand. Genomic Sci.">
        <title>Complete genome sequence of Methanospirillum hungatei type strain JF1.</title>
        <authorList>
            <person name="Gunsalus R.P."/>
            <person name="Cook L.E."/>
            <person name="Crable B."/>
            <person name="Rohlin L."/>
            <person name="McDonald E."/>
            <person name="Mouttaki H."/>
            <person name="Sieber J.R."/>
            <person name="Poweleit N."/>
            <person name="Zhou H."/>
            <person name="Lapidus A.L."/>
            <person name="Daligault H.E."/>
            <person name="Land M."/>
            <person name="Gilna P."/>
            <person name="Ivanova N."/>
            <person name="Kyrpides N."/>
            <person name="Culley D.E."/>
            <person name="McInerney M.J."/>
        </authorList>
    </citation>
    <scope>NUCLEOTIDE SEQUENCE [LARGE SCALE GENOMIC DNA]</scope>
    <source>
        <strain evidence="6">ATCC 27890 / DSM 864 / NBRC 100397 / JF-1</strain>
    </source>
</reference>
<sequence>MIQCPECKSLFKTGKPPLCCPSCNYQIEERDGVFCLPVSGSDEYFFPTEGFSLLYKHEAKHFWFRSRNEIIGAFLKRYLPGNADHTGDGVSEVDFLPQVCEVGCGTGLVSQYLTRMGYRMTCADMFLEGLSFARKRNSGEKFFRCNLYDLPFYDEFDAVIACDVLEHLDDDELALHRLYQAIKPGGICLITVPAGESLWSAIDQYAGHKRRYHAKGLMKKVSLAGFTPIRLSYFMTIPYPILLIKRMLLDIFLLHSNREGEEDYGVDELMIPGVLNELLYHALWLERKLIHFFDLPVGSSLICIAQKPVMK</sequence>
<evidence type="ECO:0000256" key="1">
    <source>
        <dbReference type="ARBA" id="ARBA00022603"/>
    </source>
</evidence>
<proteinExistence type="predicted"/>
<keyword evidence="3" id="KW-0949">S-adenosyl-L-methionine</keyword>
<organism evidence="5 6">
    <name type="scientific">Methanospirillum hungatei JF-1 (strain ATCC 27890 / DSM 864 / NBRC 100397 / JF-1)</name>
    <dbReference type="NCBI Taxonomy" id="323259"/>
    <lineage>
        <taxon>Archaea</taxon>
        <taxon>Methanobacteriati</taxon>
        <taxon>Methanobacteriota</taxon>
        <taxon>Stenosarchaea group</taxon>
        <taxon>Methanomicrobia</taxon>
        <taxon>Methanomicrobiales</taxon>
        <taxon>Methanospirillaceae</taxon>
        <taxon>Methanospirillum</taxon>
    </lineage>
</organism>
<dbReference type="CDD" id="cd02440">
    <property type="entry name" value="AdoMet_MTases"/>
    <property type="match status" value="1"/>
</dbReference>
<dbReference type="EnsemblBacteria" id="ABD42793">
    <property type="protein sequence ID" value="ABD42793"/>
    <property type="gene ID" value="Mhun_3106"/>
</dbReference>
<gene>
    <name evidence="5" type="ordered locus">Mhun_3106</name>
</gene>
<dbReference type="HOGENOM" id="CLU_082726_0_0_2"/>
<protein>
    <submittedName>
        <fullName evidence="5">Generic methyltransferase</fullName>
    </submittedName>
</protein>
<dbReference type="OrthoDB" id="147504at2157"/>
<dbReference type="STRING" id="323259.Mhun_3106"/>